<evidence type="ECO:0000313" key="1">
    <source>
        <dbReference type="EMBL" id="SFP68643.1"/>
    </source>
</evidence>
<accession>A0A1I5SD67</accession>
<keyword evidence="2" id="KW-1185">Reference proteome</keyword>
<organism evidence="1 2">
    <name type="scientific">Salibacterium halotolerans</name>
    <dbReference type="NCBI Taxonomy" id="1884432"/>
    <lineage>
        <taxon>Bacteria</taxon>
        <taxon>Bacillati</taxon>
        <taxon>Bacillota</taxon>
        <taxon>Bacilli</taxon>
        <taxon>Bacillales</taxon>
        <taxon>Bacillaceae</taxon>
    </lineage>
</organism>
<dbReference type="AlphaFoldDB" id="A0A1I5SD67"/>
<dbReference type="STRING" id="1884432.SAMN05518683_108138"/>
<name>A0A1I5SD67_9BACI</name>
<protein>
    <submittedName>
        <fullName evidence="1">Uncharacterized protein</fullName>
    </submittedName>
</protein>
<gene>
    <name evidence="1" type="ORF">SAMN05518683_108138</name>
</gene>
<proteinExistence type="predicted"/>
<dbReference type="EMBL" id="FOXD01000008">
    <property type="protein sequence ID" value="SFP68643.1"/>
    <property type="molecule type" value="Genomic_DNA"/>
</dbReference>
<sequence>MIRTKPTNDTLATTVEWETRARLFEAKNAELETKVTWYEKQFRLTRQQYTHPFWMLFQYGFKPRQPKCSLKVLSAKLSNTSGINGIGQLYSWKTGGWKWITIAVNVR</sequence>
<reference evidence="2" key="1">
    <citation type="submission" date="2016-10" db="EMBL/GenBank/DDBJ databases">
        <authorList>
            <person name="Varghese N."/>
            <person name="Submissions S."/>
        </authorList>
    </citation>
    <scope>NUCLEOTIDE SEQUENCE [LARGE SCALE GENOMIC DNA]</scope>
    <source>
        <strain evidence="2">S7</strain>
    </source>
</reference>
<dbReference type="Proteomes" id="UP000198892">
    <property type="component" value="Unassembled WGS sequence"/>
</dbReference>
<evidence type="ECO:0000313" key="2">
    <source>
        <dbReference type="Proteomes" id="UP000198892"/>
    </source>
</evidence>